<protein>
    <submittedName>
        <fullName evidence="2">Uncharacterized protein</fullName>
    </submittedName>
</protein>
<sequence>MTAGSTGGSTDGESGGGSDRPLSDWERARRRAEVFGEVLPETTRDERDDPDARSRRDGDTWLKEQVPPHHGG</sequence>
<proteinExistence type="predicted"/>
<feature type="compositionally biased region" description="Basic and acidic residues" evidence="1">
    <location>
        <begin position="42"/>
        <end position="62"/>
    </location>
</feature>
<evidence type="ECO:0000256" key="1">
    <source>
        <dbReference type="SAM" id="MobiDB-lite"/>
    </source>
</evidence>
<gene>
    <name evidence="2" type="ORF">QWY29_00900</name>
</gene>
<evidence type="ECO:0000313" key="3">
    <source>
        <dbReference type="Proteomes" id="UP001168537"/>
    </source>
</evidence>
<keyword evidence="3" id="KW-1185">Reference proteome</keyword>
<organism evidence="2 3">
    <name type="scientific">Nocardioides abyssi</name>
    <dbReference type="NCBI Taxonomy" id="3058370"/>
    <lineage>
        <taxon>Bacteria</taxon>
        <taxon>Bacillati</taxon>
        <taxon>Actinomycetota</taxon>
        <taxon>Actinomycetes</taxon>
        <taxon>Propionibacteriales</taxon>
        <taxon>Nocardioidaceae</taxon>
        <taxon>Nocardioides</taxon>
    </lineage>
</organism>
<feature type="compositionally biased region" description="Basic and acidic residues" evidence="1">
    <location>
        <begin position="21"/>
        <end position="34"/>
    </location>
</feature>
<feature type="region of interest" description="Disordered" evidence="1">
    <location>
        <begin position="1"/>
        <end position="72"/>
    </location>
</feature>
<dbReference type="RefSeq" id="WP_300958752.1">
    <property type="nucleotide sequence ID" value="NZ_JAUHJR010000001.1"/>
</dbReference>
<dbReference type="EMBL" id="JAUHJR010000001">
    <property type="protein sequence ID" value="MDN4159896.1"/>
    <property type="molecule type" value="Genomic_DNA"/>
</dbReference>
<dbReference type="Proteomes" id="UP001168537">
    <property type="component" value="Unassembled WGS sequence"/>
</dbReference>
<accession>A0ABT8EPF9</accession>
<reference evidence="2" key="1">
    <citation type="submission" date="2023-06" db="EMBL/GenBank/DDBJ databases">
        <title>Draft genome sequence of Nocardioides sp. SOB72.</title>
        <authorList>
            <person name="Zhang G."/>
        </authorList>
    </citation>
    <scope>NUCLEOTIDE SEQUENCE</scope>
    <source>
        <strain evidence="2">SOB72</strain>
    </source>
</reference>
<evidence type="ECO:0000313" key="2">
    <source>
        <dbReference type="EMBL" id="MDN4159896.1"/>
    </source>
</evidence>
<name>A0ABT8EPF9_9ACTN</name>
<feature type="compositionally biased region" description="Gly residues" evidence="1">
    <location>
        <begin position="1"/>
        <end position="18"/>
    </location>
</feature>
<comment type="caution">
    <text evidence="2">The sequence shown here is derived from an EMBL/GenBank/DDBJ whole genome shotgun (WGS) entry which is preliminary data.</text>
</comment>